<dbReference type="HAMAP" id="MF_00367">
    <property type="entry name" value="GTPase_Era"/>
    <property type="match status" value="1"/>
</dbReference>
<evidence type="ECO:0000256" key="1">
    <source>
        <dbReference type="ARBA" id="ARBA00007921"/>
    </source>
</evidence>
<feature type="region of interest" description="G3" evidence="8">
    <location>
        <begin position="63"/>
        <end position="66"/>
    </location>
</feature>
<dbReference type="InterPro" id="IPR027417">
    <property type="entry name" value="P-loop_NTPase"/>
</dbReference>
<feature type="region of interest" description="G1" evidence="8">
    <location>
        <begin position="16"/>
        <end position="23"/>
    </location>
</feature>
<sequence length="302" mass="34793">MKTEKTTYCGCVAIIGPPNVGKSTLLNQLLDKQISITSNKPQTTRHCIMGIHTEDVYQIIYLDTPGFQVNSKYVINSLMNRIASRSIKEADLIIFVVNGTVWTKDNDIALDNLRKNKIPIILAINKIDQIKKKNILLPYIKYISQKINFIDIVPISAITKKNIHVISNIVKQYLPHSKHHFPSNQVSNRSECFIASEIIREKLIHSLNAELPYSLTVNIEKFIKNDYGIYNIKSIIFVEKIGQKKIIIGSKGNKIRKVRIEAEYSLQRIFLSKIDLELWVKIKEGWRNNKYLLRNLGYIEDI</sequence>
<keyword evidence="7" id="KW-0963">Cytoplasm</keyword>
<keyword evidence="6 7" id="KW-0342">GTP-binding</keyword>
<dbReference type="PROSITE" id="PS50823">
    <property type="entry name" value="KH_TYPE_2"/>
    <property type="match status" value="1"/>
</dbReference>
<feature type="region of interest" description="G2" evidence="8">
    <location>
        <begin position="42"/>
        <end position="46"/>
    </location>
</feature>
<comment type="function">
    <text evidence="7">An essential GTPase that binds both GDP and GTP, with rapid nucleotide exchange. Plays a role in 16S rRNA processing and 30S ribosomal subunit biogenesis and possibly also in cell cycle regulation and energy metabolism.</text>
</comment>
<dbReference type="Proteomes" id="UP000061704">
    <property type="component" value="Chromosome"/>
</dbReference>
<dbReference type="GO" id="GO:0003924">
    <property type="term" value="F:GTPase activity"/>
    <property type="evidence" value="ECO:0007669"/>
    <property type="project" value="UniProtKB-UniRule"/>
</dbReference>
<dbReference type="AlphaFoldDB" id="C5WD97"/>
<keyword evidence="7" id="KW-1003">Cell membrane</keyword>
<accession>C5WD97</accession>
<dbReference type="GO" id="GO:0000028">
    <property type="term" value="P:ribosomal small subunit assembly"/>
    <property type="evidence" value="ECO:0007669"/>
    <property type="project" value="TreeGrafter"/>
</dbReference>
<feature type="binding site" evidence="7">
    <location>
        <begin position="63"/>
        <end position="67"/>
    </location>
    <ligand>
        <name>GTP</name>
        <dbReference type="ChEBI" id="CHEBI:37565"/>
    </ligand>
</feature>
<evidence type="ECO:0000256" key="3">
    <source>
        <dbReference type="ARBA" id="ARBA00022517"/>
    </source>
</evidence>
<keyword evidence="7" id="KW-0699">rRNA-binding</keyword>
<reference evidence="12 13" key="1">
    <citation type="journal article" date="2011" name="Genome Biol. Evol.">
        <title>Reductive evolution of bacterial genome in insect gut environment.</title>
        <authorList>
            <person name="Nikoh N."/>
            <person name="Hosokawa T."/>
            <person name="Ohshima K."/>
            <person name="Hattori M."/>
            <person name="Fukatsu T."/>
        </authorList>
    </citation>
    <scope>NUCLEOTIDE SEQUENCE [LARGE SCALE GENOMIC DNA]</scope>
    <source>
        <strain evidence="12 13">Mpkobe</strain>
    </source>
</reference>
<dbReference type="GO" id="GO:0005525">
    <property type="term" value="F:GTP binding"/>
    <property type="evidence" value="ECO:0007669"/>
    <property type="project" value="UniProtKB-UniRule"/>
</dbReference>
<dbReference type="InterPro" id="IPR005225">
    <property type="entry name" value="Small_GTP-bd"/>
</dbReference>
<dbReference type="GO" id="GO:0005829">
    <property type="term" value="C:cytosol"/>
    <property type="evidence" value="ECO:0007669"/>
    <property type="project" value="TreeGrafter"/>
</dbReference>
<dbReference type="NCBIfam" id="NF000908">
    <property type="entry name" value="PRK00089.1"/>
    <property type="match status" value="1"/>
</dbReference>
<feature type="domain" description="Era-type G" evidence="11">
    <location>
        <begin position="8"/>
        <end position="176"/>
    </location>
</feature>
<dbReference type="Gene3D" id="3.40.50.300">
    <property type="entry name" value="P-loop containing nucleotide triphosphate hydrolases"/>
    <property type="match status" value="1"/>
</dbReference>
<keyword evidence="7" id="KW-0472">Membrane</keyword>
<dbReference type="GO" id="GO:0043024">
    <property type="term" value="F:ribosomal small subunit binding"/>
    <property type="evidence" value="ECO:0007669"/>
    <property type="project" value="TreeGrafter"/>
</dbReference>
<comment type="subcellular location">
    <subcellularLocation>
        <location evidence="7">Cytoplasm</location>
    </subcellularLocation>
    <subcellularLocation>
        <location evidence="7">Cell membrane</location>
        <topology evidence="7">Peripheral membrane protein</topology>
    </subcellularLocation>
</comment>
<feature type="domain" description="KH type-2" evidence="10">
    <location>
        <begin position="207"/>
        <end position="284"/>
    </location>
</feature>
<dbReference type="InterPro" id="IPR009019">
    <property type="entry name" value="KH_sf_prok-type"/>
</dbReference>
<evidence type="ECO:0000256" key="6">
    <source>
        <dbReference type="ARBA" id="ARBA00023134"/>
    </source>
</evidence>
<feature type="region of interest" description="G4" evidence="8">
    <location>
        <begin position="125"/>
        <end position="128"/>
    </location>
</feature>
<dbReference type="InterPro" id="IPR004044">
    <property type="entry name" value="KH_dom_type_2"/>
</dbReference>
<dbReference type="CDD" id="cd04163">
    <property type="entry name" value="Era"/>
    <property type="match status" value="1"/>
</dbReference>
<dbReference type="STRING" id="476281.ICMP_451"/>
<dbReference type="CDD" id="cd22534">
    <property type="entry name" value="KH-II_Era"/>
    <property type="match status" value="1"/>
</dbReference>
<gene>
    <name evidence="7 12" type="primary">era</name>
    <name evidence="12" type="ORF">ICMP_451</name>
</gene>
<evidence type="ECO:0000256" key="7">
    <source>
        <dbReference type="HAMAP-Rule" id="MF_00367"/>
    </source>
</evidence>
<dbReference type="InterPro" id="IPR030388">
    <property type="entry name" value="G_ERA_dom"/>
</dbReference>
<dbReference type="Gene3D" id="3.30.300.20">
    <property type="match status" value="1"/>
</dbReference>
<keyword evidence="3 7" id="KW-0690">Ribosome biogenesis</keyword>
<evidence type="ECO:0000256" key="9">
    <source>
        <dbReference type="RuleBase" id="RU003761"/>
    </source>
</evidence>
<dbReference type="NCBIfam" id="TIGR00436">
    <property type="entry name" value="era"/>
    <property type="match status" value="1"/>
</dbReference>
<dbReference type="Pfam" id="PF01926">
    <property type="entry name" value="MMR_HSR1"/>
    <property type="match status" value="1"/>
</dbReference>
<evidence type="ECO:0000256" key="2">
    <source>
        <dbReference type="ARBA" id="ARBA00020484"/>
    </source>
</evidence>
<dbReference type="OrthoDB" id="9805918at2"/>
<dbReference type="GO" id="GO:0070181">
    <property type="term" value="F:small ribosomal subunit rRNA binding"/>
    <property type="evidence" value="ECO:0007669"/>
    <property type="project" value="UniProtKB-UniRule"/>
</dbReference>
<evidence type="ECO:0000259" key="10">
    <source>
        <dbReference type="PROSITE" id="PS50823"/>
    </source>
</evidence>
<evidence type="ECO:0000313" key="12">
    <source>
        <dbReference type="EMBL" id="BAH83303.1"/>
    </source>
</evidence>
<dbReference type="PROSITE" id="PS51713">
    <property type="entry name" value="G_ERA"/>
    <property type="match status" value="1"/>
</dbReference>
<keyword evidence="4 7" id="KW-0547">Nucleotide-binding</keyword>
<dbReference type="NCBIfam" id="TIGR00231">
    <property type="entry name" value="small_GTP"/>
    <property type="match status" value="1"/>
</dbReference>
<dbReference type="KEGG" id="icp:ICMP_451"/>
<dbReference type="PRINTS" id="PR00326">
    <property type="entry name" value="GTP1OBG"/>
</dbReference>
<dbReference type="RefSeq" id="WP_041069510.1">
    <property type="nucleotide sequence ID" value="NZ_AP010872.1"/>
</dbReference>
<feature type="region of interest" description="G5" evidence="8">
    <location>
        <begin position="155"/>
        <end position="157"/>
    </location>
</feature>
<dbReference type="InterPro" id="IPR006073">
    <property type="entry name" value="GTP-bd"/>
</dbReference>
<evidence type="ECO:0000313" key="13">
    <source>
        <dbReference type="Proteomes" id="UP000061704"/>
    </source>
</evidence>
<dbReference type="InterPro" id="IPR005662">
    <property type="entry name" value="GTPase_Era-like"/>
</dbReference>
<comment type="similarity">
    <text evidence="1 7 8 9">Belongs to the TRAFAC class TrmE-Era-EngA-EngB-Septin-like GTPase superfamily. Era GTPase family.</text>
</comment>
<dbReference type="HOGENOM" id="CLU_038009_1_2_6"/>
<name>C5WD97_9ENTR</name>
<dbReference type="EMBL" id="AP010872">
    <property type="protein sequence ID" value="BAH83303.1"/>
    <property type="molecule type" value="Genomic_DNA"/>
</dbReference>
<keyword evidence="13" id="KW-1185">Reference proteome</keyword>
<dbReference type="SUPFAM" id="SSF52540">
    <property type="entry name" value="P-loop containing nucleoside triphosphate hydrolases"/>
    <property type="match status" value="1"/>
</dbReference>
<dbReference type="InterPro" id="IPR015946">
    <property type="entry name" value="KH_dom-like_a/b"/>
</dbReference>
<dbReference type="PANTHER" id="PTHR42698:SF1">
    <property type="entry name" value="GTPASE ERA, MITOCHONDRIAL"/>
    <property type="match status" value="1"/>
</dbReference>
<evidence type="ECO:0000259" key="11">
    <source>
        <dbReference type="PROSITE" id="PS51713"/>
    </source>
</evidence>
<protein>
    <recommendedName>
        <fullName evidence="2 7">GTPase Era</fullName>
    </recommendedName>
</protein>
<evidence type="ECO:0000256" key="4">
    <source>
        <dbReference type="ARBA" id="ARBA00022741"/>
    </source>
</evidence>
<evidence type="ECO:0000256" key="5">
    <source>
        <dbReference type="ARBA" id="ARBA00022884"/>
    </source>
</evidence>
<feature type="binding site" evidence="7">
    <location>
        <begin position="125"/>
        <end position="128"/>
    </location>
    <ligand>
        <name>GTP</name>
        <dbReference type="ChEBI" id="CHEBI:37565"/>
    </ligand>
</feature>
<dbReference type="GO" id="GO:0005886">
    <property type="term" value="C:plasma membrane"/>
    <property type="evidence" value="ECO:0007669"/>
    <property type="project" value="UniProtKB-SubCell"/>
</dbReference>
<proteinExistence type="inferred from homology"/>
<organism evidence="12 13">
    <name type="scientific">Candidatus Ishikawaella capsulata Mpkobe</name>
    <dbReference type="NCBI Taxonomy" id="476281"/>
    <lineage>
        <taxon>Bacteria</taxon>
        <taxon>Pseudomonadati</taxon>
        <taxon>Pseudomonadota</taxon>
        <taxon>Gammaproteobacteria</taxon>
        <taxon>Enterobacterales</taxon>
        <taxon>Enterobacteriaceae</taxon>
        <taxon>Candidatus Ishikawella</taxon>
    </lineage>
</organism>
<dbReference type="SUPFAM" id="SSF54814">
    <property type="entry name" value="Prokaryotic type KH domain (KH-domain type II)"/>
    <property type="match status" value="1"/>
</dbReference>
<evidence type="ECO:0000256" key="8">
    <source>
        <dbReference type="PROSITE-ProRule" id="PRU01050"/>
    </source>
</evidence>
<keyword evidence="5 7" id="KW-0694">RNA-binding</keyword>
<dbReference type="Pfam" id="PF07650">
    <property type="entry name" value="KH_2"/>
    <property type="match status" value="1"/>
</dbReference>
<comment type="subunit">
    <text evidence="7">Monomer.</text>
</comment>
<feature type="binding site" evidence="7">
    <location>
        <begin position="16"/>
        <end position="23"/>
    </location>
    <ligand>
        <name>GTP</name>
        <dbReference type="ChEBI" id="CHEBI:37565"/>
    </ligand>
</feature>
<dbReference type="PANTHER" id="PTHR42698">
    <property type="entry name" value="GTPASE ERA"/>
    <property type="match status" value="1"/>
</dbReference>